<organism evidence="7 8">
    <name type="scientific">Pseudoprevotella muciniphila</name>
    <dbReference type="NCBI Taxonomy" id="2133944"/>
    <lineage>
        <taxon>Bacteria</taxon>
        <taxon>Pseudomonadati</taxon>
        <taxon>Bacteroidota</taxon>
        <taxon>Bacteroidia</taxon>
        <taxon>Bacteroidales</taxon>
        <taxon>Prevotellaceae</taxon>
        <taxon>Pseudoprevotella</taxon>
    </lineage>
</organism>
<evidence type="ECO:0000256" key="2">
    <source>
        <dbReference type="ARBA" id="ARBA00022741"/>
    </source>
</evidence>
<evidence type="ECO:0000313" key="8">
    <source>
        <dbReference type="Proteomes" id="UP000249375"/>
    </source>
</evidence>
<dbReference type="AlphaFoldDB" id="A0A5P8E789"/>
<dbReference type="KEGG" id="alq:C7Y71_007745"/>
<protein>
    <recommendedName>
        <fullName evidence="6">Protein kinase domain-containing protein</fullName>
    </recommendedName>
</protein>
<keyword evidence="3" id="KW-0418">Kinase</keyword>
<dbReference type="InterPro" id="IPR008271">
    <property type="entry name" value="Ser/Thr_kinase_AS"/>
</dbReference>
<evidence type="ECO:0000256" key="3">
    <source>
        <dbReference type="ARBA" id="ARBA00022777"/>
    </source>
</evidence>
<reference evidence="7 8" key="1">
    <citation type="submission" date="2018-11" db="EMBL/GenBank/DDBJ databases">
        <authorList>
            <person name="Na S.W."/>
            <person name="Baik M."/>
        </authorList>
    </citation>
    <scope>NUCLEOTIDE SEQUENCE [LARGE SCALE GENOMIC DNA]</scope>
    <source>
        <strain evidence="7 8">E39</strain>
    </source>
</reference>
<evidence type="ECO:0000256" key="4">
    <source>
        <dbReference type="ARBA" id="ARBA00022840"/>
    </source>
</evidence>
<keyword evidence="5" id="KW-0472">Membrane</keyword>
<dbReference type="Proteomes" id="UP000249375">
    <property type="component" value="Chromosome"/>
</dbReference>
<evidence type="ECO:0000256" key="5">
    <source>
        <dbReference type="SAM" id="Phobius"/>
    </source>
</evidence>
<dbReference type="GO" id="GO:0005524">
    <property type="term" value="F:ATP binding"/>
    <property type="evidence" value="ECO:0007669"/>
    <property type="project" value="UniProtKB-KW"/>
</dbReference>
<keyword evidence="1" id="KW-0808">Transferase</keyword>
<accession>A0A5P8E789</accession>
<dbReference type="Pfam" id="PF00069">
    <property type="entry name" value="Pkinase"/>
    <property type="match status" value="1"/>
</dbReference>
<keyword evidence="5" id="KW-1133">Transmembrane helix</keyword>
<gene>
    <name evidence="7" type="ORF">C7Y71_007745</name>
</gene>
<dbReference type="SUPFAM" id="SSF56112">
    <property type="entry name" value="Protein kinase-like (PK-like)"/>
    <property type="match status" value="1"/>
</dbReference>
<keyword evidence="2" id="KW-0547">Nucleotide-binding</keyword>
<dbReference type="RefSeq" id="WP_111897989.1">
    <property type="nucleotide sequence ID" value="NZ_CP033459.1"/>
</dbReference>
<dbReference type="PROSITE" id="PS50011">
    <property type="entry name" value="PROTEIN_KINASE_DOM"/>
    <property type="match status" value="1"/>
</dbReference>
<dbReference type="PANTHER" id="PTHR43289">
    <property type="entry name" value="MITOGEN-ACTIVATED PROTEIN KINASE KINASE KINASE 20-RELATED"/>
    <property type="match status" value="1"/>
</dbReference>
<dbReference type="InterPro" id="IPR011009">
    <property type="entry name" value="Kinase-like_dom_sf"/>
</dbReference>
<dbReference type="InterPro" id="IPR000719">
    <property type="entry name" value="Prot_kinase_dom"/>
</dbReference>
<sequence>MDSTSSFTEEQQVFPHAERLQVGGTTCECYRVKLYGKLHFLKRLKPQLRTNPKYAAVLQKEFETGYNLDHPHLVRYVGKTADGVLMDYVDGETLGQFVSLHPDYFRNRKNANRFVHQLLSVVGYLHERQIVHLDLKPENILITRVGNDVKLIDLGFCYTDSYTDTMGRTDKYAAPEQKDGSSQVDARTDIYTIGRILQILPCADFYKGIIRRCTAQEPEKRFQSVDEIEQTIWLKPLKRRILLSVGILLTVVLLLIFFWNRSQDTSVPSESTHQSSLADTVNPAVSSTINKGGVTLSDVKSATAQRVKEATDTTPATEKKTDASPVISYTLPPLPDSEIEKRIRSTITPIFQRVMGSLRNAEWNDNTRKIYYGRIRPLNEQCGSKIQVLWTDLSRHYDIDERNFYQKYSQELIALQNDLYERMVSNGK</sequence>
<keyword evidence="5" id="KW-0812">Transmembrane</keyword>
<evidence type="ECO:0000256" key="1">
    <source>
        <dbReference type="ARBA" id="ARBA00022679"/>
    </source>
</evidence>
<name>A0A5P8E789_9BACT</name>
<dbReference type="PANTHER" id="PTHR43289:SF6">
    <property type="entry name" value="SERINE_THREONINE-PROTEIN KINASE NEKL-3"/>
    <property type="match status" value="1"/>
</dbReference>
<feature type="transmembrane region" description="Helical" evidence="5">
    <location>
        <begin position="241"/>
        <end position="259"/>
    </location>
</feature>
<dbReference type="GO" id="GO:0004674">
    <property type="term" value="F:protein serine/threonine kinase activity"/>
    <property type="evidence" value="ECO:0007669"/>
    <property type="project" value="TreeGrafter"/>
</dbReference>
<proteinExistence type="predicted"/>
<dbReference type="PROSITE" id="PS00108">
    <property type="entry name" value="PROTEIN_KINASE_ST"/>
    <property type="match status" value="1"/>
</dbReference>
<evidence type="ECO:0000313" key="7">
    <source>
        <dbReference type="EMBL" id="QFQ12919.1"/>
    </source>
</evidence>
<dbReference type="OrthoDB" id="9813021at2"/>
<evidence type="ECO:0000259" key="6">
    <source>
        <dbReference type="PROSITE" id="PS50011"/>
    </source>
</evidence>
<keyword evidence="8" id="KW-1185">Reference proteome</keyword>
<feature type="domain" description="Protein kinase" evidence="6">
    <location>
        <begin position="15"/>
        <end position="327"/>
    </location>
</feature>
<dbReference type="Gene3D" id="1.10.510.10">
    <property type="entry name" value="Transferase(Phosphotransferase) domain 1"/>
    <property type="match status" value="1"/>
</dbReference>
<dbReference type="EMBL" id="CP033459">
    <property type="protein sequence ID" value="QFQ12919.1"/>
    <property type="molecule type" value="Genomic_DNA"/>
</dbReference>
<keyword evidence="4" id="KW-0067">ATP-binding</keyword>
<dbReference type="SMART" id="SM00220">
    <property type="entry name" value="S_TKc"/>
    <property type="match status" value="1"/>
</dbReference>